<reference evidence="15 17" key="1">
    <citation type="submission" date="2018-08" db="EMBL/GenBank/DDBJ databases">
        <title>The first complete genome of Treponema rectale (CHPAT), a commensal spirochete of the bovine rectum.</title>
        <authorList>
            <person name="Staton G.J."/>
            <person name="Clegg S.R."/>
            <person name="Carter S.D."/>
            <person name="Radford A.D."/>
            <person name="Darby A."/>
            <person name="Hall N."/>
            <person name="Birtles R.J."/>
            <person name="Evans N.J."/>
        </authorList>
    </citation>
    <scope>NUCLEOTIDE SEQUENCE [LARGE SCALE GENOMIC DNA]</scope>
    <source>
        <strain evidence="15 17">CHPA</strain>
    </source>
</reference>
<comment type="catalytic activity">
    <reaction evidence="10 11">
        <text>uridine(2552) in 23S rRNA + S-adenosyl-L-methionine = 2'-O-methyluridine(2552) in 23S rRNA + S-adenosyl-L-homocysteine + H(+)</text>
        <dbReference type="Rhea" id="RHEA:42720"/>
        <dbReference type="Rhea" id="RHEA-COMP:10202"/>
        <dbReference type="Rhea" id="RHEA-COMP:10203"/>
        <dbReference type="ChEBI" id="CHEBI:15378"/>
        <dbReference type="ChEBI" id="CHEBI:57856"/>
        <dbReference type="ChEBI" id="CHEBI:59789"/>
        <dbReference type="ChEBI" id="CHEBI:65315"/>
        <dbReference type="ChEBI" id="CHEBI:74478"/>
        <dbReference type="EC" id="2.1.1.166"/>
    </reaction>
</comment>
<feature type="binding site" evidence="11">
    <location>
        <position position="73"/>
    </location>
    <ligand>
        <name>S-adenosyl-L-methionine</name>
        <dbReference type="ChEBI" id="CHEBI:59789"/>
    </ligand>
</feature>
<comment type="function">
    <text evidence="5 11">Specifically methylates the uridine in position 2552 of 23S rRNA at the 2'-O position of the ribose in the fully assembled 50S ribosomal subunit.</text>
</comment>
<dbReference type="HAMAP" id="MF_01547">
    <property type="entry name" value="RNA_methyltr_E"/>
    <property type="match status" value="1"/>
</dbReference>
<feature type="binding site" evidence="11">
    <location>
        <position position="92"/>
    </location>
    <ligand>
        <name>S-adenosyl-L-methionine</name>
        <dbReference type="ChEBI" id="CHEBI:59789"/>
    </ligand>
</feature>
<sequence length="199" mass="22400">MAKNSYSQPDFWSQKAFREGYPARSVYKLEEIDKKFGMLKKCRTVLDLGAAPGSWTTWLLRNIDSSGKVVSCDLNPLAKTVTADNLVFFQGDLLSEEIREKITAEGPYDLVVCDAAPLTTGNRTIDTLRSKSLVEMAIWYAQQMLKPGGNFCVKIFQNGDQQKLLMKMRETFTQAKGFKPEACRAESFETYLIGLNKKG</sequence>
<dbReference type="InterPro" id="IPR050082">
    <property type="entry name" value="RNA_methyltr_RlmE"/>
</dbReference>
<evidence type="ECO:0000313" key="17">
    <source>
        <dbReference type="Proteomes" id="UP000593591"/>
    </source>
</evidence>
<dbReference type="Proteomes" id="UP000578697">
    <property type="component" value="Unassembled WGS sequence"/>
</dbReference>
<evidence type="ECO:0000313" key="14">
    <source>
        <dbReference type="EMBL" id="MBB5219203.1"/>
    </source>
</evidence>
<gene>
    <name evidence="11" type="primary">rlmE</name>
    <name evidence="11" type="synonym">ftsJ</name>
    <name evidence="11" type="synonym">rrmJ</name>
    <name evidence="15" type="ORF">DYE49_10780</name>
    <name evidence="14" type="ORF">HNP77_001572</name>
</gene>
<evidence type="ECO:0000256" key="2">
    <source>
        <dbReference type="ARBA" id="ARBA00022603"/>
    </source>
</evidence>
<evidence type="ECO:0000256" key="6">
    <source>
        <dbReference type="ARBA" id="ARBA00038861"/>
    </source>
</evidence>
<keyword evidence="16" id="KW-1185">Reference proteome</keyword>
<keyword evidence="3 11" id="KW-0808">Transferase</keyword>
<name>A0A840SI60_9SPIR</name>
<dbReference type="Gene3D" id="3.40.50.150">
    <property type="entry name" value="Vaccinia Virus protein VP39"/>
    <property type="match status" value="1"/>
</dbReference>
<evidence type="ECO:0000313" key="15">
    <source>
        <dbReference type="EMBL" id="QOS40904.1"/>
    </source>
</evidence>
<dbReference type="Pfam" id="PF01728">
    <property type="entry name" value="FtsJ"/>
    <property type="match status" value="1"/>
</dbReference>
<evidence type="ECO:0000256" key="9">
    <source>
        <dbReference type="ARBA" id="ARBA00042745"/>
    </source>
</evidence>
<dbReference type="PANTHER" id="PTHR10920:SF18">
    <property type="entry name" value="RRNA METHYLTRANSFERASE 2, MITOCHONDRIAL"/>
    <property type="match status" value="1"/>
</dbReference>
<evidence type="ECO:0000313" key="16">
    <source>
        <dbReference type="Proteomes" id="UP000578697"/>
    </source>
</evidence>
<feature type="binding site" evidence="11">
    <location>
        <position position="53"/>
    </location>
    <ligand>
        <name>S-adenosyl-L-methionine</name>
        <dbReference type="ChEBI" id="CHEBI:59789"/>
    </ligand>
</feature>
<evidence type="ECO:0000256" key="5">
    <source>
        <dbReference type="ARBA" id="ARBA00037569"/>
    </source>
</evidence>
<feature type="active site" description="Proton acceptor" evidence="11 12">
    <location>
        <position position="154"/>
    </location>
</feature>
<dbReference type="Proteomes" id="UP000593591">
    <property type="component" value="Chromosome"/>
</dbReference>
<feature type="domain" description="Ribosomal RNA methyltransferase FtsJ" evidence="13">
    <location>
        <begin position="21"/>
        <end position="197"/>
    </location>
</feature>
<evidence type="ECO:0000256" key="8">
    <source>
        <dbReference type="ARBA" id="ARBA00041995"/>
    </source>
</evidence>
<dbReference type="EMBL" id="JACHFR010000002">
    <property type="protein sequence ID" value="MBB5219203.1"/>
    <property type="molecule type" value="Genomic_DNA"/>
</dbReference>
<evidence type="ECO:0000259" key="13">
    <source>
        <dbReference type="Pfam" id="PF01728"/>
    </source>
</evidence>
<keyword evidence="11" id="KW-0963">Cytoplasm</keyword>
<keyword evidence="2 11" id="KW-0489">Methyltransferase</keyword>
<feature type="binding site" evidence="11">
    <location>
        <position position="114"/>
    </location>
    <ligand>
        <name>S-adenosyl-L-methionine</name>
        <dbReference type="ChEBI" id="CHEBI:59789"/>
    </ligand>
</feature>
<dbReference type="KEGG" id="trc:DYE49_10780"/>
<comment type="subcellular location">
    <subcellularLocation>
        <location evidence="11">Cytoplasm</location>
    </subcellularLocation>
</comment>
<reference evidence="14 16" key="2">
    <citation type="submission" date="2020-08" db="EMBL/GenBank/DDBJ databases">
        <title>Genomic Encyclopedia of Type Strains, Phase IV (KMG-IV): sequencing the most valuable type-strain genomes for metagenomic binning, comparative biology and taxonomic classification.</title>
        <authorList>
            <person name="Goeker M."/>
        </authorList>
    </citation>
    <scope>NUCLEOTIDE SEQUENCE [LARGE SCALE GENOMIC DNA]</scope>
    <source>
        <strain evidence="14 16">DSM 103679</strain>
    </source>
</reference>
<keyword evidence="1 11" id="KW-0698">rRNA processing</keyword>
<evidence type="ECO:0000256" key="1">
    <source>
        <dbReference type="ARBA" id="ARBA00022552"/>
    </source>
</evidence>
<protein>
    <recommendedName>
        <fullName evidence="7 11">Ribosomal RNA large subunit methyltransferase E</fullName>
        <ecNumber evidence="6 11">2.1.1.166</ecNumber>
    </recommendedName>
    <alternativeName>
        <fullName evidence="9 11">23S rRNA Um2552 methyltransferase</fullName>
    </alternativeName>
    <alternativeName>
        <fullName evidence="8 11">rRNA (uridine-2'-O-)-methyltransferase</fullName>
    </alternativeName>
</protein>
<proteinExistence type="inferred from homology"/>
<evidence type="ECO:0000256" key="12">
    <source>
        <dbReference type="PIRSR" id="PIRSR005461-1"/>
    </source>
</evidence>
<evidence type="ECO:0000256" key="7">
    <source>
        <dbReference type="ARBA" id="ARBA00041129"/>
    </source>
</evidence>
<dbReference type="InterPro" id="IPR002877">
    <property type="entry name" value="RNA_MeTrfase_FtsJ_dom"/>
</dbReference>
<evidence type="ECO:0000256" key="10">
    <source>
        <dbReference type="ARBA" id="ARBA00048970"/>
    </source>
</evidence>
<dbReference type="GO" id="GO:0008650">
    <property type="term" value="F:rRNA (uridine-2'-O-)-methyltransferase activity"/>
    <property type="evidence" value="ECO:0007669"/>
    <property type="project" value="UniProtKB-UniRule"/>
</dbReference>
<dbReference type="SUPFAM" id="SSF53335">
    <property type="entry name" value="S-adenosyl-L-methionine-dependent methyltransferases"/>
    <property type="match status" value="1"/>
</dbReference>
<dbReference type="InterPro" id="IPR015507">
    <property type="entry name" value="rRNA-MeTfrase_E"/>
</dbReference>
<keyword evidence="4 11" id="KW-0949">S-adenosyl-L-methionine</keyword>
<dbReference type="PIRSF" id="PIRSF005461">
    <property type="entry name" value="23S_rRNA_mtase"/>
    <property type="match status" value="1"/>
</dbReference>
<feature type="binding site" evidence="11">
    <location>
        <position position="55"/>
    </location>
    <ligand>
        <name>S-adenosyl-L-methionine</name>
        <dbReference type="ChEBI" id="CHEBI:59789"/>
    </ligand>
</feature>
<evidence type="ECO:0000256" key="11">
    <source>
        <dbReference type="HAMAP-Rule" id="MF_01547"/>
    </source>
</evidence>
<accession>A0A840SI60</accession>
<dbReference type="RefSeq" id="WP_184652620.1">
    <property type="nucleotide sequence ID" value="NZ_JACHFR010000002.1"/>
</dbReference>
<dbReference type="PANTHER" id="PTHR10920">
    <property type="entry name" value="RIBOSOMAL RNA METHYLTRANSFERASE"/>
    <property type="match status" value="1"/>
</dbReference>
<dbReference type="EC" id="2.1.1.166" evidence="6 11"/>
<evidence type="ECO:0000256" key="3">
    <source>
        <dbReference type="ARBA" id="ARBA00022679"/>
    </source>
</evidence>
<dbReference type="AlphaFoldDB" id="A0A840SI60"/>
<evidence type="ECO:0000256" key="4">
    <source>
        <dbReference type="ARBA" id="ARBA00022691"/>
    </source>
</evidence>
<dbReference type="EMBL" id="CP031517">
    <property type="protein sequence ID" value="QOS40904.1"/>
    <property type="molecule type" value="Genomic_DNA"/>
</dbReference>
<dbReference type="InterPro" id="IPR029063">
    <property type="entry name" value="SAM-dependent_MTases_sf"/>
</dbReference>
<comment type="similarity">
    <text evidence="11">Belongs to the class I-like SAM-binding methyltransferase superfamily. RNA methyltransferase RlmE family.</text>
</comment>
<dbReference type="GO" id="GO:0005737">
    <property type="term" value="C:cytoplasm"/>
    <property type="evidence" value="ECO:0007669"/>
    <property type="project" value="UniProtKB-SubCell"/>
</dbReference>
<organism evidence="14 16">
    <name type="scientific">Treponema rectale</name>
    <dbReference type="NCBI Taxonomy" id="744512"/>
    <lineage>
        <taxon>Bacteria</taxon>
        <taxon>Pseudomonadati</taxon>
        <taxon>Spirochaetota</taxon>
        <taxon>Spirochaetia</taxon>
        <taxon>Spirochaetales</taxon>
        <taxon>Treponemataceae</taxon>
        <taxon>Treponema</taxon>
    </lineage>
</organism>